<dbReference type="RefSeq" id="WP_060923664.1">
    <property type="nucleotide sequence ID" value="NZ_JBFBMG010000002.1"/>
</dbReference>
<evidence type="ECO:0008006" key="5">
    <source>
        <dbReference type="Google" id="ProtNLM"/>
    </source>
</evidence>
<dbReference type="eggNOG" id="ENOG50322Q4">
    <property type="taxonomic scope" value="Bacteria"/>
</dbReference>
<organism evidence="3 4">
    <name type="scientific">Microbacterium paraoxydans</name>
    <dbReference type="NCBI Taxonomy" id="199592"/>
    <lineage>
        <taxon>Bacteria</taxon>
        <taxon>Bacillati</taxon>
        <taxon>Actinomycetota</taxon>
        <taxon>Actinomycetes</taxon>
        <taxon>Micrococcales</taxon>
        <taxon>Microbacteriaceae</taxon>
        <taxon>Microbacterium</taxon>
    </lineage>
</organism>
<evidence type="ECO:0000256" key="2">
    <source>
        <dbReference type="SAM" id="Phobius"/>
    </source>
</evidence>
<name>A0A1H1U9D2_9MICO</name>
<gene>
    <name evidence="3" type="ORF">SAMN04489809_2434</name>
</gene>
<dbReference type="InterPro" id="IPR022062">
    <property type="entry name" value="DUF3618"/>
</dbReference>
<feature type="region of interest" description="Disordered" evidence="1">
    <location>
        <begin position="159"/>
        <end position="188"/>
    </location>
</feature>
<sequence>MSDSPDAIRADIERTRAEFGRDVDALADKVTPSKVVHRQTQKMKGAVRSAVDRVMGAADDAGDRLGDASSSVADAGRHTVAKAQGNPLAVGLMAFAAGLVVAAVIPASSKEKELAEDIKEKAQPLVDEATDVAKTIGQDLKEPAQEAFAAVKDEAAGAAAHVRDDATHAVDEVKSSAQDARDNVTGGN</sequence>
<protein>
    <recommendedName>
        <fullName evidence="5">DUF3618 domain-containing protein</fullName>
    </recommendedName>
</protein>
<dbReference type="AlphaFoldDB" id="A0A1H1U9D2"/>
<feature type="transmembrane region" description="Helical" evidence="2">
    <location>
        <begin position="88"/>
        <end position="107"/>
    </location>
</feature>
<dbReference type="Proteomes" id="UP000182126">
    <property type="component" value="Chromosome I"/>
</dbReference>
<feature type="compositionally biased region" description="Basic and acidic residues" evidence="1">
    <location>
        <begin position="159"/>
        <end position="182"/>
    </location>
</feature>
<dbReference type="Gene3D" id="1.20.120.20">
    <property type="entry name" value="Apolipoprotein"/>
    <property type="match status" value="1"/>
</dbReference>
<dbReference type="Pfam" id="PF12277">
    <property type="entry name" value="DUF3618"/>
    <property type="match status" value="1"/>
</dbReference>
<proteinExistence type="predicted"/>
<dbReference type="GeneID" id="36299523"/>
<evidence type="ECO:0000313" key="3">
    <source>
        <dbReference type="EMBL" id="SDS68983.1"/>
    </source>
</evidence>
<keyword evidence="2" id="KW-0812">Transmembrane</keyword>
<keyword evidence="2" id="KW-0472">Membrane</keyword>
<accession>A0A1H1U9D2</accession>
<keyword evidence="2" id="KW-1133">Transmembrane helix</keyword>
<evidence type="ECO:0000313" key="4">
    <source>
        <dbReference type="Proteomes" id="UP000182126"/>
    </source>
</evidence>
<evidence type="ECO:0000256" key="1">
    <source>
        <dbReference type="SAM" id="MobiDB-lite"/>
    </source>
</evidence>
<dbReference type="EMBL" id="LT629770">
    <property type="protein sequence ID" value="SDS68983.1"/>
    <property type="molecule type" value="Genomic_DNA"/>
</dbReference>
<reference evidence="3 4" key="1">
    <citation type="submission" date="2016-10" db="EMBL/GenBank/DDBJ databases">
        <authorList>
            <person name="de Groot N.N."/>
        </authorList>
    </citation>
    <scope>NUCLEOTIDE SEQUENCE [LARGE SCALE GENOMIC DNA]</scope>
    <source>
        <strain evidence="3 4">DSM 15019</strain>
    </source>
</reference>